<dbReference type="InterPro" id="IPR053137">
    <property type="entry name" value="NLR-like"/>
</dbReference>
<sequence length="1155" mass="130603">MSRAFQVAVIAHSSAAWIVREALVQSQYDRDLKKVPVGLVDFGLPKDPSEGYWESKDHWNDFRDRLLKHLMKGRPKIKLQQEYPVLDFSTIDSTAQEFAGFRHSLGSPDEILPILPVCCPERKGVHRRTTGGSQWSDSSGSSTGSDDSSCTMFVSMSPEEEEEIIGFLKKVSKSDPVQIPTLMKRAMSPRTSGSENVPERRLSTRSPSRGRHSASYDTRSMRSYAGGPFAPTYEQGLVPEQFSDGAETPRLPFIESSRRTESPQPLTSAIQKPGPPKPLRSVGFKESDEQRTGYTNQLGLQKYTVPIPVSISREDLKDSKDFASWCFQHGDLDEANRLYRVLIAWCEQNDQIDRGYYKMQLQIGQISFIHGDYRSSESRLKGLLDEQYRGPLVDPGEASLASEIARWLALSQWRQGKYTDAQSTLDGCRHKLPTTKSRNSPNLLSTLALVLASAGSFKRAWKLSIKAIDPKSFEAYNPDAYRRKDMSSGHRSTCLLNHARISYVVGKLQDADEANLEALEDMKRRYGPQHFVTLDASSFQAWLLVARSKTSQATEAVHRTLREMMLRLGESHPSTLQTLETLVLVYKSEGRYSDAEETATYLLRKNKEVLGHSHPQTLKCMTILAEVFLACGKSTEAERIQREVVELEEVKPKAEINYPGLFTYKTTLANILREIGEWDEARTLSLLVLVEQLNKFGNEDDSDEAYQTESGDAEPLPKTLPETLPETEYIPLARLQNLLEKSKPILEEIHNLPSHLQSPLANSQPVKIYPSIIQTMHCLALCEQVRDDADLAFARGILKMVRDIRVTRLGEDHRATVNVQYDLAVNYRLRGKFRKSLKTIEDVVKRRRDTLGADHPDYQCAKHQQAVALFRLGRWKEALEEQRRTLKAQEFLLGKKHPDAVLSRFTLAGIYHSLSRLKEADQLLDEVISAQKARYGEDHPIVIRSRARHALICLDREDFHHAEEEQRIVVQRRKETLPKGHSLIRSARNDLAQIIQANRRPEEALIIYKDLVNSLPLRSGGSMLGFEVRSNLGSCYFDLGDYDKAKKYQQEMYEELKRAGEPNDDVGRLIASTFNLALTLRESTLAHGSGDELTKACKLLGEAVERAESVLGPDHPQTVELRATLSTWRREEEVRKIGHPHTADLRDSAVASTEG</sequence>
<dbReference type="Pfam" id="PF13424">
    <property type="entry name" value="TPR_12"/>
    <property type="match status" value="1"/>
</dbReference>
<evidence type="ECO:0000256" key="1">
    <source>
        <dbReference type="SAM" id="MobiDB-lite"/>
    </source>
</evidence>
<protein>
    <submittedName>
        <fullName evidence="2">TPR-like protein</fullName>
    </submittedName>
</protein>
<dbReference type="InterPro" id="IPR019734">
    <property type="entry name" value="TPR_rpt"/>
</dbReference>
<feature type="region of interest" description="Disordered" evidence="1">
    <location>
        <begin position="125"/>
        <end position="151"/>
    </location>
</feature>
<gene>
    <name evidence="2" type="ORF">BU26DRAFT_54249</name>
</gene>
<feature type="region of interest" description="Disordered" evidence="1">
    <location>
        <begin position="255"/>
        <end position="290"/>
    </location>
</feature>
<accession>A0A6A6IBK0</accession>
<feature type="region of interest" description="Disordered" evidence="1">
    <location>
        <begin position="699"/>
        <end position="721"/>
    </location>
</feature>
<reference evidence="2" key="1">
    <citation type="journal article" date="2020" name="Stud. Mycol.">
        <title>101 Dothideomycetes genomes: a test case for predicting lifestyles and emergence of pathogens.</title>
        <authorList>
            <person name="Haridas S."/>
            <person name="Albert R."/>
            <person name="Binder M."/>
            <person name="Bloem J."/>
            <person name="Labutti K."/>
            <person name="Salamov A."/>
            <person name="Andreopoulos B."/>
            <person name="Baker S."/>
            <person name="Barry K."/>
            <person name="Bills G."/>
            <person name="Bluhm B."/>
            <person name="Cannon C."/>
            <person name="Castanera R."/>
            <person name="Culley D."/>
            <person name="Daum C."/>
            <person name="Ezra D."/>
            <person name="Gonzalez J."/>
            <person name="Henrissat B."/>
            <person name="Kuo A."/>
            <person name="Liang C."/>
            <person name="Lipzen A."/>
            <person name="Lutzoni F."/>
            <person name="Magnuson J."/>
            <person name="Mondo S."/>
            <person name="Nolan M."/>
            <person name="Ohm R."/>
            <person name="Pangilinan J."/>
            <person name="Park H.-J."/>
            <person name="Ramirez L."/>
            <person name="Alfaro M."/>
            <person name="Sun H."/>
            <person name="Tritt A."/>
            <person name="Yoshinaga Y."/>
            <person name="Zwiers L.-H."/>
            <person name="Turgeon B."/>
            <person name="Goodwin S."/>
            <person name="Spatafora J."/>
            <person name="Crous P."/>
            <person name="Grigoriev I."/>
        </authorList>
    </citation>
    <scope>NUCLEOTIDE SEQUENCE</scope>
    <source>
        <strain evidence="2">CBS 122368</strain>
    </source>
</reference>
<keyword evidence="3" id="KW-1185">Reference proteome</keyword>
<dbReference type="Gene3D" id="1.25.40.10">
    <property type="entry name" value="Tetratricopeptide repeat domain"/>
    <property type="match status" value="4"/>
</dbReference>
<name>A0A6A6IBK0_9PLEO</name>
<feature type="compositionally biased region" description="Basic and acidic residues" evidence="1">
    <location>
        <begin position="1135"/>
        <end position="1147"/>
    </location>
</feature>
<dbReference type="Proteomes" id="UP000800094">
    <property type="component" value="Unassembled WGS sequence"/>
</dbReference>
<proteinExistence type="predicted"/>
<dbReference type="EMBL" id="ML987198">
    <property type="protein sequence ID" value="KAF2246863.1"/>
    <property type="molecule type" value="Genomic_DNA"/>
</dbReference>
<dbReference type="GeneID" id="54584981"/>
<feature type="region of interest" description="Disordered" evidence="1">
    <location>
        <begin position="1135"/>
        <end position="1155"/>
    </location>
</feature>
<dbReference type="Pfam" id="PF13374">
    <property type="entry name" value="TPR_10"/>
    <property type="match status" value="2"/>
</dbReference>
<dbReference type="RefSeq" id="XP_033681867.1">
    <property type="nucleotide sequence ID" value="XM_033831651.1"/>
</dbReference>
<dbReference type="SUPFAM" id="SSF48452">
    <property type="entry name" value="TPR-like"/>
    <property type="match status" value="5"/>
</dbReference>
<dbReference type="OrthoDB" id="3695626at2759"/>
<evidence type="ECO:0000313" key="3">
    <source>
        <dbReference type="Proteomes" id="UP000800094"/>
    </source>
</evidence>
<dbReference type="Pfam" id="PF13181">
    <property type="entry name" value="TPR_8"/>
    <property type="match status" value="1"/>
</dbReference>
<dbReference type="InterPro" id="IPR011990">
    <property type="entry name" value="TPR-like_helical_dom_sf"/>
</dbReference>
<dbReference type="AlphaFoldDB" id="A0A6A6IBK0"/>
<feature type="region of interest" description="Disordered" evidence="1">
    <location>
        <begin position="181"/>
        <end position="235"/>
    </location>
</feature>
<dbReference type="PANTHER" id="PTHR46082:SF6">
    <property type="entry name" value="AAA+ ATPASE DOMAIN-CONTAINING PROTEIN-RELATED"/>
    <property type="match status" value="1"/>
</dbReference>
<evidence type="ECO:0000313" key="2">
    <source>
        <dbReference type="EMBL" id="KAF2246863.1"/>
    </source>
</evidence>
<feature type="compositionally biased region" description="Low complexity" evidence="1">
    <location>
        <begin position="130"/>
        <end position="149"/>
    </location>
</feature>
<organism evidence="2 3">
    <name type="scientific">Trematosphaeria pertusa</name>
    <dbReference type="NCBI Taxonomy" id="390896"/>
    <lineage>
        <taxon>Eukaryota</taxon>
        <taxon>Fungi</taxon>
        <taxon>Dikarya</taxon>
        <taxon>Ascomycota</taxon>
        <taxon>Pezizomycotina</taxon>
        <taxon>Dothideomycetes</taxon>
        <taxon>Pleosporomycetidae</taxon>
        <taxon>Pleosporales</taxon>
        <taxon>Massarineae</taxon>
        <taxon>Trematosphaeriaceae</taxon>
        <taxon>Trematosphaeria</taxon>
    </lineage>
</organism>
<dbReference type="PANTHER" id="PTHR46082">
    <property type="entry name" value="ATP/GTP-BINDING PROTEIN-RELATED"/>
    <property type="match status" value="1"/>
</dbReference>